<reference evidence="6 7" key="1">
    <citation type="submission" date="2013-03" db="EMBL/GenBank/DDBJ databases">
        <title>Salinisphaera dokdonensis CL-ES53 Genome Sequencing.</title>
        <authorList>
            <person name="Li C."/>
            <person name="Lai Q."/>
            <person name="Shao Z."/>
        </authorList>
    </citation>
    <scope>NUCLEOTIDE SEQUENCE [LARGE SCALE GENOMIC DNA]</scope>
    <source>
        <strain evidence="6 7">CL-ES53</strain>
    </source>
</reference>
<evidence type="ECO:0000313" key="6">
    <source>
        <dbReference type="EMBL" id="MES1929103.1"/>
    </source>
</evidence>
<feature type="transmembrane region" description="Helical" evidence="5">
    <location>
        <begin position="195"/>
        <end position="219"/>
    </location>
</feature>
<feature type="transmembrane region" description="Helical" evidence="5">
    <location>
        <begin position="40"/>
        <end position="63"/>
    </location>
</feature>
<dbReference type="InterPro" id="IPR004710">
    <property type="entry name" value="Bilac:Na_transpt"/>
</dbReference>
<name>A0ABV2AZQ3_9GAMM</name>
<evidence type="ECO:0000256" key="2">
    <source>
        <dbReference type="ARBA" id="ARBA00022692"/>
    </source>
</evidence>
<dbReference type="PANTHER" id="PTHR10361">
    <property type="entry name" value="SODIUM-BILE ACID COTRANSPORTER"/>
    <property type="match status" value="1"/>
</dbReference>
<keyword evidence="4 5" id="KW-0472">Membrane</keyword>
<accession>A0ABV2AZQ3</accession>
<dbReference type="PANTHER" id="PTHR10361:SF24">
    <property type="entry name" value="P3 PROTEIN"/>
    <property type="match status" value="1"/>
</dbReference>
<protein>
    <submittedName>
        <fullName evidence="6">Sodium/bile acid transporter family protein</fullName>
    </submittedName>
</protein>
<comment type="caution">
    <text evidence="6">The sequence shown here is derived from an EMBL/GenBank/DDBJ whole genome shotgun (WGS) entry which is preliminary data.</text>
</comment>
<dbReference type="Proteomes" id="UP001460888">
    <property type="component" value="Unassembled WGS sequence"/>
</dbReference>
<keyword evidence="3 5" id="KW-1133">Transmembrane helix</keyword>
<evidence type="ECO:0000256" key="1">
    <source>
        <dbReference type="ARBA" id="ARBA00004141"/>
    </source>
</evidence>
<evidence type="ECO:0000256" key="5">
    <source>
        <dbReference type="SAM" id="Phobius"/>
    </source>
</evidence>
<feature type="transmembrane region" description="Helical" evidence="5">
    <location>
        <begin position="137"/>
        <end position="158"/>
    </location>
</feature>
<keyword evidence="7" id="KW-1185">Reference proteome</keyword>
<feature type="transmembrane region" description="Helical" evidence="5">
    <location>
        <begin position="6"/>
        <end position="28"/>
    </location>
</feature>
<comment type="subcellular location">
    <subcellularLocation>
        <location evidence="1">Membrane</location>
        <topology evidence="1">Multi-pass membrane protein</topology>
    </subcellularLocation>
</comment>
<feature type="transmembrane region" description="Helical" evidence="5">
    <location>
        <begin position="69"/>
        <end position="89"/>
    </location>
</feature>
<evidence type="ECO:0000256" key="4">
    <source>
        <dbReference type="ARBA" id="ARBA00023136"/>
    </source>
</evidence>
<feature type="transmembrane region" description="Helical" evidence="5">
    <location>
        <begin position="260"/>
        <end position="280"/>
    </location>
</feature>
<keyword evidence="2 5" id="KW-0812">Transmembrane</keyword>
<dbReference type="Gene3D" id="1.20.1530.20">
    <property type="match status" value="1"/>
</dbReference>
<feature type="transmembrane region" description="Helical" evidence="5">
    <location>
        <begin position="231"/>
        <end position="254"/>
    </location>
</feature>
<gene>
    <name evidence="6" type="ORF">SADO_07602</name>
</gene>
<dbReference type="InterPro" id="IPR002657">
    <property type="entry name" value="BilAc:Na_symport/Acr3"/>
</dbReference>
<evidence type="ECO:0000256" key="3">
    <source>
        <dbReference type="ARBA" id="ARBA00022989"/>
    </source>
</evidence>
<sequence length="289" mass="30356">MEQGPLIQIGLPVSLFIIMLGMGLTLAPRDFRNVVIYPRATIMGAIAQILLLPVIAFAIVALLGLPGPIAVGLVIIAACPGGTTSNLFTFLARGNVALSIVLTVLASLVTILTLPLFTNLAMRLYMDTSEQISLPVLRTIATLVVIILIPVSLGMGLRRIAPAFAKRSESFVSLFGMLVLTALIVAIVLQVRDQFWTLLQTAGLAAAALNVAGIALGFLGGRVTGLPARDALTVAIELGIKNATLGLLVTLTLLDSSEMSVPSAVYGVLMFVFGIGLILFGRKTQRAPD</sequence>
<dbReference type="EMBL" id="APND01000002">
    <property type="protein sequence ID" value="MES1929103.1"/>
    <property type="molecule type" value="Genomic_DNA"/>
</dbReference>
<proteinExistence type="predicted"/>
<feature type="transmembrane region" description="Helical" evidence="5">
    <location>
        <begin position="96"/>
        <end position="117"/>
    </location>
</feature>
<evidence type="ECO:0000313" key="7">
    <source>
        <dbReference type="Proteomes" id="UP001460888"/>
    </source>
</evidence>
<dbReference type="InterPro" id="IPR038770">
    <property type="entry name" value="Na+/solute_symporter_sf"/>
</dbReference>
<dbReference type="Pfam" id="PF01758">
    <property type="entry name" value="SBF"/>
    <property type="match status" value="1"/>
</dbReference>
<organism evidence="6 7">
    <name type="scientific">Salinisphaera dokdonensis CL-ES53</name>
    <dbReference type="NCBI Taxonomy" id="1304272"/>
    <lineage>
        <taxon>Bacteria</taxon>
        <taxon>Pseudomonadati</taxon>
        <taxon>Pseudomonadota</taxon>
        <taxon>Gammaproteobacteria</taxon>
        <taxon>Salinisphaerales</taxon>
        <taxon>Salinisphaeraceae</taxon>
        <taxon>Salinisphaera</taxon>
    </lineage>
</organism>
<dbReference type="RefSeq" id="WP_353110599.1">
    <property type="nucleotide sequence ID" value="NZ_APND01000002.1"/>
</dbReference>
<feature type="transmembrane region" description="Helical" evidence="5">
    <location>
        <begin position="170"/>
        <end position="189"/>
    </location>
</feature>